<accession>A0A8J6AHY8</accession>
<dbReference type="Proteomes" id="UP000700334">
    <property type="component" value="Unassembled WGS sequence"/>
</dbReference>
<dbReference type="AlphaFoldDB" id="A0A8J6AHY8"/>
<evidence type="ECO:0000313" key="4">
    <source>
        <dbReference type="Proteomes" id="UP000700334"/>
    </source>
</evidence>
<evidence type="ECO:0000256" key="1">
    <source>
        <dbReference type="SAM" id="MobiDB-lite"/>
    </source>
</evidence>
<dbReference type="OrthoDB" id="167718at2759"/>
<keyword evidence="4" id="KW-1185">Reference proteome</keyword>
<dbReference type="EMBL" id="JAGFMF010011478">
    <property type="protein sequence ID" value="KAG8521343.1"/>
    <property type="molecule type" value="Genomic_DNA"/>
</dbReference>
<reference evidence="3" key="1">
    <citation type="journal article" date="2021" name="Evol. Appl.">
        <title>The genome of the Pyrenean desman and the effects of bottlenecks and inbreeding on the genomic landscape of an endangered species.</title>
        <authorList>
            <person name="Escoda L."/>
            <person name="Castresana J."/>
        </authorList>
    </citation>
    <scope>NUCLEOTIDE SEQUENCE</scope>
    <source>
        <strain evidence="3">IBE-C5619</strain>
    </source>
</reference>
<comment type="caution">
    <text evidence="3">The sequence shown here is derived from an EMBL/GenBank/DDBJ whole genome shotgun (WGS) entry which is preliminary data.</text>
</comment>
<feature type="compositionally biased region" description="Basic and acidic residues" evidence="1">
    <location>
        <begin position="80"/>
        <end position="95"/>
    </location>
</feature>
<dbReference type="InterPro" id="IPR035979">
    <property type="entry name" value="RBD_domain_sf"/>
</dbReference>
<feature type="compositionally biased region" description="Basic and acidic residues" evidence="1">
    <location>
        <begin position="213"/>
        <end position="229"/>
    </location>
</feature>
<evidence type="ECO:0000259" key="2">
    <source>
        <dbReference type="Pfam" id="PF00076"/>
    </source>
</evidence>
<proteinExistence type="predicted"/>
<dbReference type="InterPro" id="IPR000504">
    <property type="entry name" value="RRM_dom"/>
</dbReference>
<dbReference type="Pfam" id="PF00076">
    <property type="entry name" value="RRM_1"/>
    <property type="match status" value="1"/>
</dbReference>
<dbReference type="InterPro" id="IPR012677">
    <property type="entry name" value="Nucleotide-bd_a/b_plait_sf"/>
</dbReference>
<dbReference type="SUPFAM" id="SSF54928">
    <property type="entry name" value="RNA-binding domain, RBD"/>
    <property type="match status" value="1"/>
</dbReference>
<evidence type="ECO:0000313" key="3">
    <source>
        <dbReference type="EMBL" id="KAG8521343.1"/>
    </source>
</evidence>
<organism evidence="3 4">
    <name type="scientific">Galemys pyrenaicus</name>
    <name type="common">Iberian desman</name>
    <name type="synonym">Pyrenean desman</name>
    <dbReference type="NCBI Taxonomy" id="202257"/>
    <lineage>
        <taxon>Eukaryota</taxon>
        <taxon>Metazoa</taxon>
        <taxon>Chordata</taxon>
        <taxon>Craniata</taxon>
        <taxon>Vertebrata</taxon>
        <taxon>Euteleostomi</taxon>
        <taxon>Mammalia</taxon>
        <taxon>Eutheria</taxon>
        <taxon>Laurasiatheria</taxon>
        <taxon>Eulipotyphla</taxon>
        <taxon>Talpidae</taxon>
        <taxon>Galemys</taxon>
    </lineage>
</organism>
<gene>
    <name evidence="3" type="ORF">J0S82_018568</name>
</gene>
<feature type="region of interest" description="Disordered" evidence="1">
    <location>
        <begin position="205"/>
        <end position="229"/>
    </location>
</feature>
<protein>
    <submittedName>
        <fullName evidence="3">Nucleolin</fullName>
    </submittedName>
</protein>
<name>A0A8J6AHY8_GALPY</name>
<dbReference type="Gene3D" id="3.30.70.330">
    <property type="match status" value="1"/>
</dbReference>
<dbReference type="GO" id="GO:0003723">
    <property type="term" value="F:RNA binding"/>
    <property type="evidence" value="ECO:0007669"/>
    <property type="project" value="InterPro"/>
</dbReference>
<sequence>MLYEVTLDELKDVCDGAMEIILVPQSGITTLVHPPQYHSFLTVQHKKLFRSILESNSYQSAPEPKGYALMESASFKDGKEGLNYSNKRETEDRLELQGPKGSPNAIHPKLLAKGLCEHTTRVIKGAILWLYSMIIITHWETGSSKGFSFVDFNSEEVVKATNESMENDEIHGKKVTWVGSNLRVKVALEVAVEPEIPLEAEAVAKGSGAISQETKKEVATTSHRRENQV</sequence>
<feature type="region of interest" description="Disordered" evidence="1">
    <location>
        <begin position="80"/>
        <end position="100"/>
    </location>
</feature>
<feature type="domain" description="RRM" evidence="2">
    <location>
        <begin position="135"/>
        <end position="175"/>
    </location>
</feature>